<proteinExistence type="inferred from homology"/>
<dbReference type="GO" id="GO:0007165">
    <property type="term" value="P:signal transduction"/>
    <property type="evidence" value="ECO:0007669"/>
    <property type="project" value="TreeGrafter"/>
</dbReference>
<evidence type="ECO:0000256" key="2">
    <source>
        <dbReference type="ARBA" id="ARBA00029462"/>
    </source>
</evidence>
<feature type="compositionally biased region" description="Polar residues" evidence="3">
    <location>
        <begin position="317"/>
        <end position="326"/>
    </location>
</feature>
<feature type="region of interest" description="Disordered" evidence="3">
    <location>
        <begin position="663"/>
        <end position="686"/>
    </location>
</feature>
<feature type="region of interest" description="Disordered" evidence="3">
    <location>
        <begin position="545"/>
        <end position="613"/>
    </location>
</feature>
<evidence type="ECO:0000259" key="4">
    <source>
        <dbReference type="PROSITE" id="PS50003"/>
    </source>
</evidence>
<feature type="compositionally biased region" description="Polar residues" evidence="3">
    <location>
        <begin position="591"/>
        <end position="604"/>
    </location>
</feature>
<dbReference type="InterPro" id="IPR046355">
    <property type="entry name" value="Gab1-4-like"/>
</dbReference>
<dbReference type="SMART" id="SM00233">
    <property type="entry name" value="PH"/>
    <property type="match status" value="1"/>
</dbReference>
<dbReference type="GeneTree" id="ENSGT00940000156801"/>
<feature type="region of interest" description="Disordered" evidence="3">
    <location>
        <begin position="439"/>
        <end position="524"/>
    </location>
</feature>
<feature type="compositionally biased region" description="Low complexity" evidence="3">
    <location>
        <begin position="205"/>
        <end position="217"/>
    </location>
</feature>
<sequence length="686" mass="76036">MSGGEVVCSGWLRKSPPEKKMLRRYAWKKRWFVLRSGRLTGDADVLEYYKNDHTKKPIRVIDLNLCEQVDAGLTFNKKDLEHSFIFDIRTFDRIFYLVADSEEDMNKWVHHICDICGFNPTDDGKDCHSVDRDTSVANTSVLSRVPPPYQPVSVQHLESQSSSEEPQDYLWLANCESKKPAPNRAHAECSKSTSSETDLNDNLPSHRTPTSTTSLTKHTSHNGFFQQHQTPASAPSIYDSPPSRGASLSNDSGIYHLPRSHSQDTVLLPKSASSPPAHPDGGDASDLYIFNTPSRKASMETQMRNLSVSYDIPPTPGGNSTYQVPRTLSTSAGSSSGLPPPTAERSPTDTYSVPRSASETDGNYCVPTSAGSKALRSNTIGTFDSSRLRKDFGSQDCYDIPRSFPSDKSCSFDFNENFSTYLVMGSHSAEDIEQNYVPMSVNSPSHHHSSSLPEPMHDTNYVPMTPSTMEFSSLGKQVPPPAHMGFRSSPQTPPRKPVPGDCQPPPVDRNLKPDRKGRPAPLEIKPLPEWEEPCAPVRSPVTRSFTRDLPRLPMPARPPSVHSMASSTDSEEYAENYVDMDPNIPTDEPVCNTQLLSNQRNGGSSPMVKPKGDKQVEYLDLDLESGKSTPPRKMKNAGIDNNAASEERVDYVVVDQQRTQALKSTREAWSEDRQLTELDTPSKVSK</sequence>
<organism evidence="5 6">
    <name type="scientific">Kryptolebias marmoratus</name>
    <name type="common">Mangrove killifish</name>
    <name type="synonym">Rivulus marmoratus</name>
    <dbReference type="NCBI Taxonomy" id="37003"/>
    <lineage>
        <taxon>Eukaryota</taxon>
        <taxon>Metazoa</taxon>
        <taxon>Chordata</taxon>
        <taxon>Craniata</taxon>
        <taxon>Vertebrata</taxon>
        <taxon>Euteleostomi</taxon>
        <taxon>Actinopterygii</taxon>
        <taxon>Neopterygii</taxon>
        <taxon>Teleostei</taxon>
        <taxon>Neoteleostei</taxon>
        <taxon>Acanthomorphata</taxon>
        <taxon>Ovalentaria</taxon>
        <taxon>Atherinomorphae</taxon>
        <taxon>Cyprinodontiformes</taxon>
        <taxon>Rivulidae</taxon>
        <taxon>Kryptolebias</taxon>
    </lineage>
</organism>
<evidence type="ECO:0000313" key="5">
    <source>
        <dbReference type="Ensembl" id="ENSKMAP00000004892.1"/>
    </source>
</evidence>
<dbReference type="SUPFAM" id="SSF50729">
    <property type="entry name" value="PH domain-like"/>
    <property type="match status" value="1"/>
</dbReference>
<feature type="compositionally biased region" description="Low complexity" evidence="3">
    <location>
        <begin position="327"/>
        <end position="337"/>
    </location>
</feature>
<dbReference type="FunFam" id="2.30.29.30:FF:000166">
    <property type="entry name" value="GRB2-associated-binding protein 1 isoform X1"/>
    <property type="match status" value="1"/>
</dbReference>
<dbReference type="GO" id="GO:0005737">
    <property type="term" value="C:cytoplasm"/>
    <property type="evidence" value="ECO:0007669"/>
    <property type="project" value="TreeGrafter"/>
</dbReference>
<reference evidence="5" key="2">
    <citation type="submission" date="2025-09" db="UniProtKB">
        <authorList>
            <consortium name="Ensembl"/>
        </authorList>
    </citation>
    <scope>IDENTIFICATION</scope>
</reference>
<keyword evidence="6" id="KW-1185">Reference proteome</keyword>
<dbReference type="AlphaFoldDB" id="A0A3Q3ET07"/>
<feature type="compositionally biased region" description="Polar residues" evidence="3">
    <location>
        <begin position="222"/>
        <end position="233"/>
    </location>
</feature>
<dbReference type="Proteomes" id="UP000264800">
    <property type="component" value="Unplaced"/>
</dbReference>
<dbReference type="PANTHER" id="PTHR45960:SF5">
    <property type="entry name" value="GRB2-ASSOCIATED-BINDING PROTEIN 1"/>
    <property type="match status" value="1"/>
</dbReference>
<feature type="domain" description="PH" evidence="4">
    <location>
        <begin position="5"/>
        <end position="117"/>
    </location>
</feature>
<evidence type="ECO:0000256" key="3">
    <source>
        <dbReference type="SAM" id="MobiDB-lite"/>
    </source>
</evidence>
<dbReference type="Gene3D" id="2.30.29.30">
    <property type="entry name" value="Pleckstrin-homology domain (PH domain)/Phosphotyrosine-binding domain (PTB)"/>
    <property type="match status" value="1"/>
</dbReference>
<evidence type="ECO:0000256" key="1">
    <source>
        <dbReference type="ARBA" id="ARBA00022553"/>
    </source>
</evidence>
<feature type="region of interest" description="Disordered" evidence="3">
    <location>
        <begin position="624"/>
        <end position="643"/>
    </location>
</feature>
<feature type="region of interest" description="Disordered" evidence="3">
    <location>
        <begin position="138"/>
        <end position="160"/>
    </location>
</feature>
<feature type="compositionally biased region" description="Polar residues" evidence="3">
    <location>
        <begin position="677"/>
        <end position="686"/>
    </location>
</feature>
<keyword evidence="1" id="KW-0597">Phosphoprotein</keyword>
<comment type="similarity">
    <text evidence="2">Belongs to the GAB family.</text>
</comment>
<accession>A0A3Q3ET07</accession>
<name>A0A3Q3ET07_KRYMA</name>
<dbReference type="InterPro" id="IPR011993">
    <property type="entry name" value="PH-like_dom_sf"/>
</dbReference>
<dbReference type="InterPro" id="IPR001849">
    <property type="entry name" value="PH_domain"/>
</dbReference>
<dbReference type="PANTHER" id="PTHR45960">
    <property type="entry name" value="GRB2-ASSOCIATED-BINDING PROTEIN"/>
    <property type="match status" value="1"/>
</dbReference>
<evidence type="ECO:0000313" key="6">
    <source>
        <dbReference type="Proteomes" id="UP000264800"/>
    </source>
</evidence>
<dbReference type="PROSITE" id="PS50003">
    <property type="entry name" value="PH_DOMAIN"/>
    <property type="match status" value="1"/>
</dbReference>
<feature type="compositionally biased region" description="Polar residues" evidence="3">
    <location>
        <begin position="190"/>
        <end position="203"/>
    </location>
</feature>
<feature type="compositionally biased region" description="Basic and acidic residues" evidence="3">
    <location>
        <begin position="664"/>
        <end position="676"/>
    </location>
</feature>
<feature type="compositionally biased region" description="Polar residues" evidence="3">
    <location>
        <begin position="465"/>
        <end position="475"/>
    </location>
</feature>
<feature type="compositionally biased region" description="Low complexity" evidence="3">
    <location>
        <begin position="439"/>
        <end position="454"/>
    </location>
</feature>
<dbReference type="Ensembl" id="ENSKMAT00000004977.1">
    <property type="protein sequence ID" value="ENSKMAP00000004892.1"/>
    <property type="gene ID" value="ENSKMAG00000003624.1"/>
</dbReference>
<reference evidence="5" key="1">
    <citation type="submission" date="2025-08" db="UniProtKB">
        <authorList>
            <consortium name="Ensembl"/>
        </authorList>
    </citation>
    <scope>IDENTIFICATION</scope>
</reference>
<dbReference type="GO" id="GO:0035591">
    <property type="term" value="F:signaling adaptor activity"/>
    <property type="evidence" value="ECO:0007669"/>
    <property type="project" value="TreeGrafter"/>
</dbReference>
<feature type="compositionally biased region" description="Polar residues" evidence="3">
    <location>
        <begin position="348"/>
        <end position="361"/>
    </location>
</feature>
<feature type="compositionally biased region" description="Pro residues" evidence="3">
    <location>
        <begin position="491"/>
        <end position="507"/>
    </location>
</feature>
<dbReference type="Pfam" id="PF00169">
    <property type="entry name" value="PH"/>
    <property type="match status" value="1"/>
</dbReference>
<feature type="region of interest" description="Disordered" evidence="3">
    <location>
        <begin position="309"/>
        <end position="371"/>
    </location>
</feature>
<protein>
    <submittedName>
        <fullName evidence="5">GRB2-associated binding protein 1</fullName>
    </submittedName>
</protein>
<feature type="region of interest" description="Disordered" evidence="3">
    <location>
        <begin position="180"/>
        <end position="289"/>
    </location>
</feature>